<organism evidence="1">
    <name type="scientific">marine metagenome</name>
    <dbReference type="NCBI Taxonomy" id="408172"/>
    <lineage>
        <taxon>unclassified sequences</taxon>
        <taxon>metagenomes</taxon>
        <taxon>ecological metagenomes</taxon>
    </lineage>
</organism>
<dbReference type="InterPro" id="IPR011051">
    <property type="entry name" value="RmlC_Cupin_sf"/>
</dbReference>
<accession>A0A382B918</accession>
<name>A0A382B918_9ZZZZ</name>
<dbReference type="Gene3D" id="2.60.120.10">
    <property type="entry name" value="Jelly Rolls"/>
    <property type="match status" value="1"/>
</dbReference>
<sequence length="122" mass="14423">MHAMKNDSPGYFGFGEAYFSEIEYKMIKAWKRHREMTLNLVVPHGEVRFILYDDRHVERIKFQEIIISKNNYFRLTIPPLIWLGFQGLSKNNSIVLNIANIHHSPDEADNKNIDEIEFDWGV</sequence>
<evidence type="ECO:0000313" key="1">
    <source>
        <dbReference type="EMBL" id="SVB10285.1"/>
    </source>
</evidence>
<dbReference type="EMBL" id="UINC01028747">
    <property type="protein sequence ID" value="SVB10285.1"/>
    <property type="molecule type" value="Genomic_DNA"/>
</dbReference>
<dbReference type="AlphaFoldDB" id="A0A382B918"/>
<dbReference type="InterPro" id="IPR014710">
    <property type="entry name" value="RmlC-like_jellyroll"/>
</dbReference>
<protein>
    <recommendedName>
        <fullName evidence="2">dTDP-4-dehydrorhamnose 3,5-epimerase</fullName>
    </recommendedName>
</protein>
<proteinExistence type="predicted"/>
<evidence type="ECO:0008006" key="2">
    <source>
        <dbReference type="Google" id="ProtNLM"/>
    </source>
</evidence>
<dbReference type="SUPFAM" id="SSF51182">
    <property type="entry name" value="RmlC-like cupins"/>
    <property type="match status" value="1"/>
</dbReference>
<gene>
    <name evidence="1" type="ORF">METZ01_LOCUS163139</name>
</gene>
<reference evidence="1" key="1">
    <citation type="submission" date="2018-05" db="EMBL/GenBank/DDBJ databases">
        <authorList>
            <person name="Lanie J.A."/>
            <person name="Ng W.-L."/>
            <person name="Kazmierczak K.M."/>
            <person name="Andrzejewski T.M."/>
            <person name="Davidsen T.M."/>
            <person name="Wayne K.J."/>
            <person name="Tettelin H."/>
            <person name="Glass J.I."/>
            <person name="Rusch D."/>
            <person name="Podicherti R."/>
            <person name="Tsui H.-C.T."/>
            <person name="Winkler M.E."/>
        </authorList>
    </citation>
    <scope>NUCLEOTIDE SEQUENCE</scope>
</reference>